<proteinExistence type="predicted"/>
<dbReference type="InterPro" id="IPR025537">
    <property type="entry name" value="DUF4423"/>
</dbReference>
<dbReference type="Gene3D" id="1.10.260.40">
    <property type="entry name" value="lambda repressor-like DNA-binding domains"/>
    <property type="match status" value="1"/>
</dbReference>
<dbReference type="EMBL" id="LUKE01000006">
    <property type="protein sequence ID" value="KYG61408.1"/>
    <property type="molecule type" value="Genomic_DNA"/>
</dbReference>
<feature type="domain" description="HTH cro/C1-type" evidence="1">
    <location>
        <begin position="13"/>
        <end position="67"/>
    </location>
</feature>
<organism evidence="2 3">
    <name type="scientific">Bdellovibrio bacteriovorus</name>
    <dbReference type="NCBI Taxonomy" id="959"/>
    <lineage>
        <taxon>Bacteria</taxon>
        <taxon>Pseudomonadati</taxon>
        <taxon>Bdellovibrionota</taxon>
        <taxon>Bdellovibrionia</taxon>
        <taxon>Bdellovibrionales</taxon>
        <taxon>Pseudobdellovibrionaceae</taxon>
        <taxon>Bdellovibrio</taxon>
    </lineage>
</organism>
<dbReference type="Pfam" id="PF14394">
    <property type="entry name" value="DUF4423"/>
    <property type="match status" value="1"/>
</dbReference>
<dbReference type="InterPro" id="IPR001387">
    <property type="entry name" value="Cro/C1-type_HTH"/>
</dbReference>
<dbReference type="Proteomes" id="UP000075320">
    <property type="component" value="Unassembled WGS sequence"/>
</dbReference>
<dbReference type="OrthoDB" id="5291146at2"/>
<dbReference type="GO" id="GO:0003677">
    <property type="term" value="F:DNA binding"/>
    <property type="evidence" value="ECO:0007669"/>
    <property type="project" value="InterPro"/>
</dbReference>
<dbReference type="CDD" id="cd00093">
    <property type="entry name" value="HTH_XRE"/>
    <property type="match status" value="1"/>
</dbReference>
<dbReference type="AlphaFoldDB" id="A0A150WE65"/>
<dbReference type="InterPro" id="IPR010982">
    <property type="entry name" value="Lambda_DNA-bd_dom_sf"/>
</dbReference>
<evidence type="ECO:0000313" key="2">
    <source>
        <dbReference type="EMBL" id="KYG61408.1"/>
    </source>
</evidence>
<evidence type="ECO:0000313" key="3">
    <source>
        <dbReference type="Proteomes" id="UP000075320"/>
    </source>
</evidence>
<dbReference type="InterPro" id="IPR011873">
    <property type="entry name" value="CHP02147"/>
</dbReference>
<dbReference type="RefSeq" id="WP_061836490.1">
    <property type="nucleotide sequence ID" value="NZ_LUKE01000006.1"/>
</dbReference>
<dbReference type="SUPFAM" id="SSF47413">
    <property type="entry name" value="lambda repressor-like DNA-binding domains"/>
    <property type="match status" value="1"/>
</dbReference>
<accession>A0A150WE65</accession>
<keyword evidence="3" id="KW-1185">Reference proteome</keyword>
<gene>
    <name evidence="2" type="ORF">AZI86_16985</name>
</gene>
<sequence length="256" mass="29418">MTSFRTFLRDELLKRTKKNPSYSLRAFAASLGMDASTFSKILKGKRPIGKKTIEQIGKKMGLSDQDISAYQRATKEIDEETQLQQHYLTLAADQFTIIKDWYHFAIRSLISTNGFKPDRRWIAKVLELSVKEVDEAVERLLRVGLITVDKNGQWKSTGSLSNLGKGETHNHFYKQHLRKALRAMDEVPENRTNYSAMTFTMNSKKMEEACARIVRFRRNLANFLAEGEECDEVYSLTVALFPLSHIYKTSPPKGRK</sequence>
<dbReference type="NCBIfam" id="TIGR02147">
    <property type="entry name" value="Fsuc_second"/>
    <property type="match status" value="1"/>
</dbReference>
<reference evidence="2 3" key="1">
    <citation type="submission" date="2016-03" db="EMBL/GenBank/DDBJ databases">
        <authorList>
            <person name="Ploux O."/>
        </authorList>
    </citation>
    <scope>NUCLEOTIDE SEQUENCE [LARGE SCALE GENOMIC DNA]</scope>
    <source>
        <strain evidence="2 3">R0</strain>
    </source>
</reference>
<protein>
    <recommendedName>
        <fullName evidence="1">HTH cro/C1-type domain-containing protein</fullName>
    </recommendedName>
</protein>
<evidence type="ECO:0000259" key="1">
    <source>
        <dbReference type="PROSITE" id="PS50943"/>
    </source>
</evidence>
<comment type="caution">
    <text evidence="2">The sequence shown here is derived from an EMBL/GenBank/DDBJ whole genome shotgun (WGS) entry which is preliminary data.</text>
</comment>
<dbReference type="PROSITE" id="PS50943">
    <property type="entry name" value="HTH_CROC1"/>
    <property type="match status" value="1"/>
</dbReference>
<dbReference type="SMART" id="SM00530">
    <property type="entry name" value="HTH_XRE"/>
    <property type="match status" value="1"/>
</dbReference>
<name>A0A150WE65_BDEBC</name>